<keyword evidence="2 3" id="KW-0812">Transmembrane</keyword>
<evidence type="ECO:0000313" key="3">
    <source>
        <dbReference type="EMBL" id="SNR30752.1"/>
    </source>
</evidence>
<reference evidence="3 4" key="1">
    <citation type="submission" date="2017-06" db="EMBL/GenBank/DDBJ databases">
        <authorList>
            <person name="Kim H.J."/>
            <person name="Triplett B.A."/>
        </authorList>
    </citation>
    <scope>NUCLEOTIDE SEQUENCE [LARGE SCALE GENOMIC DNA]</scope>
    <source>
        <strain evidence="3 4">DSM 44272</strain>
    </source>
</reference>
<evidence type="ECO:0000313" key="4">
    <source>
        <dbReference type="Proteomes" id="UP000198403"/>
    </source>
</evidence>
<accession>A0A238V8I0</accession>
<dbReference type="InterPro" id="IPR019099">
    <property type="entry name" value="Uncharacterised_PGPGW_TM"/>
</dbReference>
<keyword evidence="4" id="KW-1185">Reference proteome</keyword>
<evidence type="ECO:0000256" key="1">
    <source>
        <dbReference type="SAM" id="MobiDB-lite"/>
    </source>
</evidence>
<feature type="transmembrane region" description="Helical" evidence="2">
    <location>
        <begin position="80"/>
        <end position="102"/>
    </location>
</feature>
<feature type="transmembrane region" description="Helical" evidence="2">
    <location>
        <begin position="123"/>
        <end position="145"/>
    </location>
</feature>
<feature type="transmembrane region" description="Helical" evidence="2">
    <location>
        <begin position="51"/>
        <end position="74"/>
    </location>
</feature>
<protein>
    <submittedName>
        <fullName evidence="3">Putative transmembrane protein (PGPGW)</fullName>
    </submittedName>
</protein>
<keyword evidence="2" id="KW-1133">Transmembrane helix</keyword>
<evidence type="ECO:0000256" key="2">
    <source>
        <dbReference type="SAM" id="Phobius"/>
    </source>
</evidence>
<feature type="region of interest" description="Disordered" evidence="1">
    <location>
        <begin position="1"/>
        <end position="39"/>
    </location>
</feature>
<dbReference type="AlphaFoldDB" id="A0A238V8I0"/>
<gene>
    <name evidence="3" type="ORF">SAMN06272737_102232</name>
</gene>
<dbReference type="EMBL" id="FZNO01000002">
    <property type="protein sequence ID" value="SNR30752.1"/>
    <property type="molecule type" value="Genomic_DNA"/>
</dbReference>
<dbReference type="Proteomes" id="UP000198403">
    <property type="component" value="Unassembled WGS sequence"/>
</dbReference>
<dbReference type="RefSeq" id="WP_089335078.1">
    <property type="nucleotide sequence ID" value="NZ_FZNO01000002.1"/>
</dbReference>
<sequence length="155" mass="16626">MTETAAASHAPRGKTPGATRCPDCTDGLGQPRPAQPGSWRARIHDTPGLVVPYRIAVFVVGLLFVMLGIALTALPGPLTIPPILIGLWIWSSEFLWAARIFATFRRKAQETWRHARQHPVSSAAVTLGGLAAAGLAFWAVGHYQLVDQAKEALGL</sequence>
<dbReference type="Pfam" id="PF09656">
    <property type="entry name" value="PGPGW"/>
    <property type="match status" value="1"/>
</dbReference>
<keyword evidence="2" id="KW-0472">Membrane</keyword>
<proteinExistence type="predicted"/>
<name>A0A238V8I0_9ACTN</name>
<organism evidence="3 4">
    <name type="scientific">Blastococcus mobilis</name>
    <dbReference type="NCBI Taxonomy" id="1938746"/>
    <lineage>
        <taxon>Bacteria</taxon>
        <taxon>Bacillati</taxon>
        <taxon>Actinomycetota</taxon>
        <taxon>Actinomycetes</taxon>
        <taxon>Geodermatophilales</taxon>
        <taxon>Geodermatophilaceae</taxon>
        <taxon>Blastococcus</taxon>
    </lineage>
</organism>
<dbReference type="OrthoDB" id="5194111at2"/>